<keyword evidence="2" id="KW-1133">Transmembrane helix</keyword>
<feature type="chain" id="PRO_5029618645" evidence="3">
    <location>
        <begin position="23"/>
        <end position="559"/>
    </location>
</feature>
<feature type="compositionally biased region" description="Basic residues" evidence="1">
    <location>
        <begin position="534"/>
        <end position="547"/>
    </location>
</feature>
<feature type="compositionally biased region" description="Polar residues" evidence="1">
    <location>
        <begin position="550"/>
        <end position="559"/>
    </location>
</feature>
<evidence type="ECO:0000313" key="4">
    <source>
        <dbReference type="Proteomes" id="UP000025227"/>
    </source>
</evidence>
<dbReference type="InterPro" id="IPR036116">
    <property type="entry name" value="FN3_sf"/>
</dbReference>
<proteinExistence type="predicted"/>
<dbReference type="Gene3D" id="2.60.40.10">
    <property type="entry name" value="Immunoglobulins"/>
    <property type="match status" value="1"/>
</dbReference>
<evidence type="ECO:0000256" key="3">
    <source>
        <dbReference type="SAM" id="SignalP"/>
    </source>
</evidence>
<keyword evidence="2" id="KW-0472">Membrane</keyword>
<dbReference type="OrthoDB" id="10593576at2759"/>
<dbReference type="InterPro" id="IPR013783">
    <property type="entry name" value="Ig-like_fold"/>
</dbReference>
<sequence length="559" mass="64812">MGGTTLDVLMALMVFVVRKACTESDDDSLTTEELPPTEPEVPAPIEVDVIPDLRKAEHTLLEISWKSYHYTATPIYKIELYVGQMDSDESTESMFDPWLLILETTSCCNISYHHIGKTAVTKVRIAAEVDGLTSEYTESEKVFLPNFRESTLSLNADFVSYSEIYLRFLSTCSEKFSSLRLSYRHINTTYWQFNEYLSKDAFHTVIERPKSLPRFAIQLFAHDDTGQLVAHSEPIFQNFNDKPPSDSSNKNRLVLEKTGPMMVHINVVHDEVFKSKNVRYDLLIDSEFQDSPRRISFTSRDKSFPMAVELDRFDLYFFHLEFVLMENLSIRGKTERVLFYTEEGIPDKVTNATIQLLLEESTEQYAIFFIRWNEPIKKTGFLKEYKIRWKFARSPYDIFSVEQCEKHYYLKAYSQHTRYQVFISASTSKGYGPEVELNFNVGSPDDWAEYDPDLEETVATEPPTTTMTTSTTLSPPPNPHQFEAKLRKEIGREYHVGPMRLVISVLTFIVCIVCAYILKNEFLPMSEFPRRGRSRLFRQDARRRKKAQAMTMSTSKDTK</sequence>
<evidence type="ECO:0000256" key="1">
    <source>
        <dbReference type="SAM" id="MobiDB-lite"/>
    </source>
</evidence>
<reference evidence="5" key="1">
    <citation type="submission" date="2020-12" db="UniProtKB">
        <authorList>
            <consortium name="WormBaseParasite"/>
        </authorList>
    </citation>
    <scope>IDENTIFICATION</scope>
    <source>
        <strain evidence="5">MHco3</strain>
    </source>
</reference>
<dbReference type="AlphaFoldDB" id="A0A7I5E820"/>
<keyword evidence="3" id="KW-0732">Signal</keyword>
<dbReference type="SUPFAM" id="SSF49265">
    <property type="entry name" value="Fibronectin type III"/>
    <property type="match status" value="1"/>
</dbReference>
<dbReference type="Proteomes" id="UP000025227">
    <property type="component" value="Unplaced"/>
</dbReference>
<feature type="signal peptide" evidence="3">
    <location>
        <begin position="1"/>
        <end position="22"/>
    </location>
</feature>
<feature type="region of interest" description="Disordered" evidence="1">
    <location>
        <begin position="534"/>
        <end position="559"/>
    </location>
</feature>
<name>A0A7I5E820_HAECO</name>
<evidence type="ECO:0000313" key="5">
    <source>
        <dbReference type="WBParaSite" id="HCON_00059600-00001"/>
    </source>
</evidence>
<dbReference type="WBParaSite" id="HCON_00059600-00001">
    <property type="protein sequence ID" value="HCON_00059600-00001"/>
    <property type="gene ID" value="HCON_00059600"/>
</dbReference>
<protein>
    <submittedName>
        <fullName evidence="5">Receptor protein-tyrosine kinase</fullName>
    </submittedName>
</protein>
<keyword evidence="2" id="KW-0812">Transmembrane</keyword>
<keyword evidence="4" id="KW-1185">Reference proteome</keyword>
<organism evidence="4 5">
    <name type="scientific">Haemonchus contortus</name>
    <name type="common">Barber pole worm</name>
    <dbReference type="NCBI Taxonomy" id="6289"/>
    <lineage>
        <taxon>Eukaryota</taxon>
        <taxon>Metazoa</taxon>
        <taxon>Ecdysozoa</taxon>
        <taxon>Nematoda</taxon>
        <taxon>Chromadorea</taxon>
        <taxon>Rhabditida</taxon>
        <taxon>Rhabditina</taxon>
        <taxon>Rhabditomorpha</taxon>
        <taxon>Strongyloidea</taxon>
        <taxon>Trichostrongylidae</taxon>
        <taxon>Haemonchus</taxon>
    </lineage>
</organism>
<accession>A0A7I5E820</accession>
<evidence type="ECO:0000256" key="2">
    <source>
        <dbReference type="SAM" id="Phobius"/>
    </source>
</evidence>
<feature type="transmembrane region" description="Helical" evidence="2">
    <location>
        <begin position="499"/>
        <end position="518"/>
    </location>
</feature>